<dbReference type="VEuPathDB" id="FungiDB:MELLADRAFT_109215"/>
<feature type="compositionally biased region" description="Basic and acidic residues" evidence="1">
    <location>
        <begin position="495"/>
        <end position="515"/>
    </location>
</feature>
<proteinExistence type="predicted"/>
<feature type="region of interest" description="Disordered" evidence="1">
    <location>
        <begin position="618"/>
        <end position="683"/>
    </location>
</feature>
<feature type="compositionally biased region" description="Basic and acidic residues" evidence="1">
    <location>
        <begin position="618"/>
        <end position="631"/>
    </location>
</feature>
<dbReference type="KEGG" id="mlr:MELLADRAFT_109215"/>
<feature type="region of interest" description="Disordered" evidence="1">
    <location>
        <begin position="492"/>
        <end position="515"/>
    </location>
</feature>
<feature type="compositionally biased region" description="Basic and acidic residues" evidence="1">
    <location>
        <begin position="819"/>
        <end position="841"/>
    </location>
</feature>
<gene>
    <name evidence="2" type="ORF">MELLADRAFT_109215</name>
</gene>
<feature type="compositionally biased region" description="Polar residues" evidence="1">
    <location>
        <begin position="717"/>
        <end position="728"/>
    </location>
</feature>
<dbReference type="HOGENOM" id="CLU_261750_0_0_1"/>
<keyword evidence="3" id="KW-1185">Reference proteome</keyword>
<name>F4RVR5_MELLP</name>
<evidence type="ECO:0000313" key="3">
    <source>
        <dbReference type="Proteomes" id="UP000001072"/>
    </source>
</evidence>
<dbReference type="GeneID" id="18923691"/>
<evidence type="ECO:0000256" key="1">
    <source>
        <dbReference type="SAM" id="MobiDB-lite"/>
    </source>
</evidence>
<evidence type="ECO:0000313" key="2">
    <source>
        <dbReference type="EMBL" id="EGG03407.1"/>
    </source>
</evidence>
<protein>
    <submittedName>
        <fullName evidence="2">Uncharacterized protein</fullName>
    </submittedName>
</protein>
<feature type="region of interest" description="Disordered" evidence="1">
    <location>
        <begin position="819"/>
        <end position="868"/>
    </location>
</feature>
<feature type="region of interest" description="Disordered" evidence="1">
    <location>
        <begin position="417"/>
        <end position="440"/>
    </location>
</feature>
<dbReference type="RefSeq" id="XP_007413201.1">
    <property type="nucleotide sequence ID" value="XM_007413139.1"/>
</dbReference>
<dbReference type="InParanoid" id="F4RVR5"/>
<dbReference type="Proteomes" id="UP000001072">
    <property type="component" value="Unassembled WGS sequence"/>
</dbReference>
<feature type="compositionally biased region" description="Basic and acidic residues" evidence="1">
    <location>
        <begin position="759"/>
        <end position="779"/>
    </location>
</feature>
<reference evidence="3" key="1">
    <citation type="journal article" date="2011" name="Proc. Natl. Acad. Sci. U.S.A.">
        <title>Obligate biotrophy features unraveled by the genomic analysis of rust fungi.</title>
        <authorList>
            <person name="Duplessis S."/>
            <person name="Cuomo C.A."/>
            <person name="Lin Y.-C."/>
            <person name="Aerts A."/>
            <person name="Tisserant E."/>
            <person name="Veneault-Fourrey C."/>
            <person name="Joly D.L."/>
            <person name="Hacquard S."/>
            <person name="Amselem J."/>
            <person name="Cantarel B.L."/>
            <person name="Chiu R."/>
            <person name="Coutinho P.M."/>
            <person name="Feau N."/>
            <person name="Field M."/>
            <person name="Frey P."/>
            <person name="Gelhaye E."/>
            <person name="Goldberg J."/>
            <person name="Grabherr M.G."/>
            <person name="Kodira C.D."/>
            <person name="Kohler A."/>
            <person name="Kuees U."/>
            <person name="Lindquist E.A."/>
            <person name="Lucas S.M."/>
            <person name="Mago R."/>
            <person name="Mauceli E."/>
            <person name="Morin E."/>
            <person name="Murat C."/>
            <person name="Pangilinan J.L."/>
            <person name="Park R."/>
            <person name="Pearson M."/>
            <person name="Quesneville H."/>
            <person name="Rouhier N."/>
            <person name="Sakthikumar S."/>
            <person name="Salamov A.A."/>
            <person name="Schmutz J."/>
            <person name="Selles B."/>
            <person name="Shapiro H."/>
            <person name="Tanguay P."/>
            <person name="Tuskan G.A."/>
            <person name="Henrissat B."/>
            <person name="Van de Peer Y."/>
            <person name="Rouze P."/>
            <person name="Ellis J.G."/>
            <person name="Dodds P.N."/>
            <person name="Schein J.E."/>
            <person name="Zhong S."/>
            <person name="Hamelin R.C."/>
            <person name="Grigoriev I.V."/>
            <person name="Szabo L.J."/>
            <person name="Martin F."/>
        </authorList>
    </citation>
    <scope>NUCLEOTIDE SEQUENCE [LARGE SCALE GENOMIC DNA]</scope>
    <source>
        <strain evidence="3">98AG31 / pathotype 3-4-7</strain>
    </source>
</reference>
<sequence>MDIFRYKRLPVMWEGTLTLGKKLTGNDYEYRQRFNAAALNNLHINHTDRLIIVDEHASSELTAEHAYSVNGSLLIKKKTQTTELWIMPQRNNVINKDNEILERQGKVFISALGVVRSCERRGDKDVDEWLIAIVTHWEYDNEVFGYTEFEMEYWIRRTDNLDEDWIVIGSEVTLMGELFSCGVNSAMWQVKAGPNINTMKSKILFCLLLSKSQTRVSSMEQAKSFESGITNEVLQGLPALRLNMHQHKPQDFQGRSLTYYWPCQLEDTPRGVGSEAVISSAWLGEARLFLNEADAVKCITSQLEDKKIIPGTVPDNIVHEKGSSSSQDVEDLAEITHKKSSSSEALYHDGDDTPNSVTTSIRMVRGERFHRPLENRKLEKGPYKNNPSAKAAIAVNQNNAISSRATKFWKPVNSASPITPTEGKLNAQPETAKVNQQEHHESMEEAVETSIQNQGFWIFFRYCLCPAIRGDHPLPGIPRRTAMGQIYPDQSLNHWDTRKQENDPGRDGNPRFIDRKGSISEVQNPKDHPQDSASVSPVWPLFLNEIEARAPEDQLKSDPWENNGSNREYLDISSRQQNDGELNEKVEQPNILSDQIHKKENKNLESELIGIFVEKKRDQETKSELNQRKTFADSLKSNVNDSGHSKKKMKGISAKKTRDEENKGKPNQRKPFSNILKSNWSDPQDFEKTWAGVSGQNMRDQKPTLISVKKQISQNSAIGAQAENTESPMSKDAGIQDEHNNPAGSEESWKIKKGKKWKNKFDSSIEPHSYVPEDKEIETQKSLSPNKEVLYENMTGDKVKEIRDAANIAGENFLQLKGKSTEDHLAPSEGKSELLEGGKKSNREKKSRKKTEKTKSKVSPTGKAKKDDWEDIPILPEIQNDEHLQVTRHSNLEKLLKSIIKPENKEDFMYINLSDETAHAIISEQDPEDSKKIIDDIALYKRKVEGLLGQPEANRRFIAFKVQFSQKVAIKNWKVLKNGCDSDVNQFLKLLRVQNEWPVFYTAESGESTMLLNKLKSFAQEQVDDILSIMSFQEMCQRLAIMEAMSEINSQGYGKVFSERRLQFLRKQGVPVAALLRMEHLLGLKAPLEQNAYVRDRPSNKLLEIYYLMQGHINGKPETEVSMYKTEWIHSPVRKYLVESDEKLKRDFEDRFWCIAEQGRFITAKLSDFQEYGSHLQDDLKETKLSLDRVLLTAHFGITPQRLAEMQTSDCCLTDAIFSGMTIDPRFCTQNEAQIIGHEAEKDQWDKLASFIKSIKKRVPKMLKAFEKLEITQIYHSPDLESQVLKRFFSNFAPENE</sequence>
<feature type="compositionally biased region" description="Basic residues" evidence="1">
    <location>
        <begin position="842"/>
        <end position="852"/>
    </location>
</feature>
<accession>F4RVR5</accession>
<feature type="region of interest" description="Disordered" evidence="1">
    <location>
        <begin position="717"/>
        <end position="789"/>
    </location>
</feature>
<dbReference type="OrthoDB" id="10518159at2759"/>
<organism evidence="3">
    <name type="scientific">Melampsora larici-populina (strain 98AG31 / pathotype 3-4-7)</name>
    <name type="common">Poplar leaf rust fungus</name>
    <dbReference type="NCBI Taxonomy" id="747676"/>
    <lineage>
        <taxon>Eukaryota</taxon>
        <taxon>Fungi</taxon>
        <taxon>Dikarya</taxon>
        <taxon>Basidiomycota</taxon>
        <taxon>Pucciniomycotina</taxon>
        <taxon>Pucciniomycetes</taxon>
        <taxon>Pucciniales</taxon>
        <taxon>Melampsoraceae</taxon>
        <taxon>Melampsora</taxon>
    </lineage>
</organism>
<dbReference type="EMBL" id="GL883124">
    <property type="protein sequence ID" value="EGG03407.1"/>
    <property type="molecule type" value="Genomic_DNA"/>
</dbReference>
<feature type="compositionally biased region" description="Basic residues" evidence="1">
    <location>
        <begin position="645"/>
        <end position="655"/>
    </location>
</feature>